<dbReference type="Proteomes" id="UP000828390">
    <property type="component" value="Unassembled WGS sequence"/>
</dbReference>
<proteinExistence type="predicted"/>
<accession>A0A9D4RQW3</accession>
<sequence length="66" mass="7445">MCDLYCRTLGPKLSTELQCVLSNDRRAGCQHAILRQDHWRMQAGGVSGWVLEGRLHSGVSHKLPDR</sequence>
<keyword evidence="2" id="KW-1185">Reference proteome</keyword>
<organism evidence="1 2">
    <name type="scientific">Dreissena polymorpha</name>
    <name type="common">Zebra mussel</name>
    <name type="synonym">Mytilus polymorpha</name>
    <dbReference type="NCBI Taxonomy" id="45954"/>
    <lineage>
        <taxon>Eukaryota</taxon>
        <taxon>Metazoa</taxon>
        <taxon>Spiralia</taxon>
        <taxon>Lophotrochozoa</taxon>
        <taxon>Mollusca</taxon>
        <taxon>Bivalvia</taxon>
        <taxon>Autobranchia</taxon>
        <taxon>Heteroconchia</taxon>
        <taxon>Euheterodonta</taxon>
        <taxon>Imparidentia</taxon>
        <taxon>Neoheterodontei</taxon>
        <taxon>Myida</taxon>
        <taxon>Dreissenoidea</taxon>
        <taxon>Dreissenidae</taxon>
        <taxon>Dreissena</taxon>
    </lineage>
</organism>
<evidence type="ECO:0000313" key="1">
    <source>
        <dbReference type="EMBL" id="KAH3875385.1"/>
    </source>
</evidence>
<protein>
    <submittedName>
        <fullName evidence="1">Uncharacterized protein</fullName>
    </submittedName>
</protein>
<gene>
    <name evidence="1" type="ORF">DPMN_038650</name>
</gene>
<dbReference type="AlphaFoldDB" id="A0A9D4RQW3"/>
<evidence type="ECO:0000313" key="2">
    <source>
        <dbReference type="Proteomes" id="UP000828390"/>
    </source>
</evidence>
<dbReference type="EMBL" id="JAIWYP010000002">
    <property type="protein sequence ID" value="KAH3875385.1"/>
    <property type="molecule type" value="Genomic_DNA"/>
</dbReference>
<name>A0A9D4RQW3_DREPO</name>
<reference evidence="1" key="2">
    <citation type="submission" date="2020-11" db="EMBL/GenBank/DDBJ databases">
        <authorList>
            <person name="McCartney M.A."/>
            <person name="Auch B."/>
            <person name="Kono T."/>
            <person name="Mallez S."/>
            <person name="Becker A."/>
            <person name="Gohl D.M."/>
            <person name="Silverstein K.A.T."/>
            <person name="Koren S."/>
            <person name="Bechman K.B."/>
            <person name="Herman A."/>
            <person name="Abrahante J.E."/>
            <person name="Garbe J."/>
        </authorList>
    </citation>
    <scope>NUCLEOTIDE SEQUENCE</scope>
    <source>
        <strain evidence="1">Duluth1</strain>
        <tissue evidence="1">Whole animal</tissue>
    </source>
</reference>
<comment type="caution">
    <text evidence="1">The sequence shown here is derived from an EMBL/GenBank/DDBJ whole genome shotgun (WGS) entry which is preliminary data.</text>
</comment>
<reference evidence="1" key="1">
    <citation type="journal article" date="2019" name="bioRxiv">
        <title>The Genome of the Zebra Mussel, Dreissena polymorpha: A Resource for Invasive Species Research.</title>
        <authorList>
            <person name="McCartney M.A."/>
            <person name="Auch B."/>
            <person name="Kono T."/>
            <person name="Mallez S."/>
            <person name="Zhang Y."/>
            <person name="Obille A."/>
            <person name="Becker A."/>
            <person name="Abrahante J.E."/>
            <person name="Garbe J."/>
            <person name="Badalamenti J.P."/>
            <person name="Herman A."/>
            <person name="Mangelson H."/>
            <person name="Liachko I."/>
            <person name="Sullivan S."/>
            <person name="Sone E.D."/>
            <person name="Koren S."/>
            <person name="Silverstein K.A.T."/>
            <person name="Beckman K.B."/>
            <person name="Gohl D.M."/>
        </authorList>
    </citation>
    <scope>NUCLEOTIDE SEQUENCE</scope>
    <source>
        <strain evidence="1">Duluth1</strain>
        <tissue evidence="1">Whole animal</tissue>
    </source>
</reference>